<sequence length="70" mass="8122">NLNKTWVDMQGDFFTDSDVILLAEIIWYLKIYDNGHYSTFPHSIEFLCQPLEKIFPSLTANPELETTISP</sequence>
<dbReference type="EMBL" id="JANGBQ010000077">
    <property type="protein sequence ID" value="MCQ5084193.1"/>
    <property type="molecule type" value="Genomic_DNA"/>
</dbReference>
<accession>A0AAJ1CH07</accession>
<feature type="non-terminal residue" evidence="1">
    <location>
        <position position="70"/>
    </location>
</feature>
<gene>
    <name evidence="1" type="ORF">NE651_15030</name>
</gene>
<protein>
    <submittedName>
        <fullName evidence="1">Conjugal transfer protein TraG</fullName>
    </submittedName>
</protein>
<evidence type="ECO:0000313" key="2">
    <source>
        <dbReference type="Proteomes" id="UP001205035"/>
    </source>
</evidence>
<dbReference type="AlphaFoldDB" id="A0AAJ1CH07"/>
<proteinExistence type="predicted"/>
<name>A0AAJ1CH07_9BACT</name>
<feature type="non-terminal residue" evidence="1">
    <location>
        <position position="1"/>
    </location>
</feature>
<organism evidence="1 2">
    <name type="scientific">Alistipes onderdonkii</name>
    <dbReference type="NCBI Taxonomy" id="328813"/>
    <lineage>
        <taxon>Bacteria</taxon>
        <taxon>Pseudomonadati</taxon>
        <taxon>Bacteroidota</taxon>
        <taxon>Bacteroidia</taxon>
        <taxon>Bacteroidales</taxon>
        <taxon>Rikenellaceae</taxon>
        <taxon>Alistipes</taxon>
    </lineage>
</organism>
<reference evidence="1" key="1">
    <citation type="submission" date="2022-06" db="EMBL/GenBank/DDBJ databases">
        <title>Isolation of gut microbiota from human fecal samples.</title>
        <authorList>
            <person name="Pamer E.G."/>
            <person name="Barat B."/>
            <person name="Waligurski E."/>
            <person name="Medina S."/>
            <person name="Paddock L."/>
            <person name="Mostad J."/>
        </authorList>
    </citation>
    <scope>NUCLEOTIDE SEQUENCE</scope>
    <source>
        <strain evidence="1">DFI.6.22</strain>
    </source>
</reference>
<evidence type="ECO:0000313" key="1">
    <source>
        <dbReference type="EMBL" id="MCQ5084193.1"/>
    </source>
</evidence>
<dbReference type="Proteomes" id="UP001205035">
    <property type="component" value="Unassembled WGS sequence"/>
</dbReference>
<comment type="caution">
    <text evidence="1">The sequence shown here is derived from an EMBL/GenBank/DDBJ whole genome shotgun (WGS) entry which is preliminary data.</text>
</comment>